<evidence type="ECO:0000256" key="3">
    <source>
        <dbReference type="ARBA" id="ARBA00022777"/>
    </source>
</evidence>
<keyword evidence="8" id="KW-1185">Reference proteome</keyword>
<dbReference type="GO" id="GO:0016301">
    <property type="term" value="F:kinase activity"/>
    <property type="evidence" value="ECO:0007669"/>
    <property type="project" value="UniProtKB-KW"/>
</dbReference>
<dbReference type="SUPFAM" id="SSF63862">
    <property type="entry name" value="Thiamin pyrophosphokinase, substrate-binding domain"/>
    <property type="match status" value="1"/>
</dbReference>
<dbReference type="Pfam" id="PF04265">
    <property type="entry name" value="TPK_B1_binding"/>
    <property type="match status" value="1"/>
</dbReference>
<sequence>MEIIWNMAVRNVLIITGGSVDIEWAKGWLERQKRAGITYDYCIAADSGLVSADKIGVTVDYMLGDYDSVDEDVLAKYQGNVPGDRYPAEKDYTDTELAIKTALDKIKAGNGRNNPEDPGEQSAALHASVTVIGATGTRLDHTLANIGLLEQIEREGVDGYIVDAHNMIRMLIMPGKDMVKISSRGQFGGYVSCIALTPVVHGLTMKGFKYPLDNHDLLQGVSLCVSNEITDEDGEISLKEGKMLVLETQD</sequence>
<accession>B7ATZ6</accession>
<dbReference type="AlphaFoldDB" id="B7ATZ6"/>
<dbReference type="InterPro" id="IPR036371">
    <property type="entry name" value="TPK_B1-bd_sf"/>
</dbReference>
<evidence type="ECO:0000256" key="2">
    <source>
        <dbReference type="ARBA" id="ARBA00022741"/>
    </source>
</evidence>
<dbReference type="InterPro" id="IPR036759">
    <property type="entry name" value="TPK_catalytic_sf"/>
</dbReference>
<dbReference type="CDD" id="cd07995">
    <property type="entry name" value="TPK"/>
    <property type="match status" value="1"/>
</dbReference>
<proteinExistence type="predicted"/>
<evidence type="ECO:0000256" key="1">
    <source>
        <dbReference type="ARBA" id="ARBA00022679"/>
    </source>
</evidence>
<dbReference type="GO" id="GO:0009229">
    <property type="term" value="P:thiamine diphosphate biosynthetic process"/>
    <property type="evidence" value="ECO:0007669"/>
    <property type="project" value="InterPro"/>
</dbReference>
<dbReference type="InterPro" id="IPR006282">
    <property type="entry name" value="Thi_PPkinase"/>
</dbReference>
<keyword evidence="1" id="KW-0808">Transferase</keyword>
<dbReference type="SMART" id="SM00983">
    <property type="entry name" value="TPK_B1_binding"/>
    <property type="match status" value="1"/>
</dbReference>
<keyword evidence="2" id="KW-0547">Nucleotide-binding</keyword>
<name>B7ATZ6_9FIRM</name>
<dbReference type="eggNOG" id="COG1564">
    <property type="taxonomic scope" value="Bacteria"/>
</dbReference>
<dbReference type="GO" id="GO:0006772">
    <property type="term" value="P:thiamine metabolic process"/>
    <property type="evidence" value="ECO:0007669"/>
    <property type="project" value="UniProtKB-UniRule"/>
</dbReference>
<dbReference type="EC" id="2.7.6.2" evidence="5"/>
<dbReference type="InterPro" id="IPR053149">
    <property type="entry name" value="TPK"/>
</dbReference>
<dbReference type="Gene3D" id="3.40.50.10240">
    <property type="entry name" value="Thiamin pyrophosphokinase, catalytic domain"/>
    <property type="match status" value="1"/>
</dbReference>
<organism evidence="7 8">
    <name type="scientific">[Bacteroides] pectinophilus ATCC 43243</name>
    <dbReference type="NCBI Taxonomy" id="483218"/>
    <lineage>
        <taxon>Bacteria</taxon>
        <taxon>Bacillati</taxon>
        <taxon>Bacillota</taxon>
        <taxon>Clostridia</taxon>
        <taxon>Eubacteriales</taxon>
    </lineage>
</organism>
<dbReference type="PANTHER" id="PTHR41299:SF1">
    <property type="entry name" value="THIAMINE PYROPHOSPHOKINASE"/>
    <property type="match status" value="1"/>
</dbReference>
<dbReference type="GO" id="GO:0005524">
    <property type="term" value="F:ATP binding"/>
    <property type="evidence" value="ECO:0007669"/>
    <property type="project" value="UniProtKB-KW"/>
</dbReference>
<comment type="caution">
    <text evidence="7">The sequence shown here is derived from an EMBL/GenBank/DDBJ whole genome shotgun (WGS) entry which is preliminary data.</text>
</comment>
<dbReference type="GO" id="GO:0030975">
    <property type="term" value="F:thiamine binding"/>
    <property type="evidence" value="ECO:0007669"/>
    <property type="project" value="InterPro"/>
</dbReference>
<dbReference type="STRING" id="483218.BACPEC_01618"/>
<dbReference type="EMBL" id="ABVQ01000036">
    <property type="protein sequence ID" value="EEC57130.1"/>
    <property type="molecule type" value="Genomic_DNA"/>
</dbReference>
<evidence type="ECO:0000313" key="8">
    <source>
        <dbReference type="Proteomes" id="UP000003136"/>
    </source>
</evidence>
<dbReference type="InterPro" id="IPR007371">
    <property type="entry name" value="TPK_catalytic"/>
</dbReference>
<evidence type="ECO:0000256" key="4">
    <source>
        <dbReference type="ARBA" id="ARBA00022840"/>
    </source>
</evidence>
<keyword evidence="4" id="KW-0067">ATP-binding</keyword>
<dbReference type="NCBIfam" id="TIGR01378">
    <property type="entry name" value="thi_PPkinase"/>
    <property type="match status" value="1"/>
</dbReference>
<evidence type="ECO:0000259" key="6">
    <source>
        <dbReference type="SMART" id="SM00983"/>
    </source>
</evidence>
<evidence type="ECO:0000256" key="5">
    <source>
        <dbReference type="NCBIfam" id="TIGR01378"/>
    </source>
</evidence>
<feature type="domain" description="Thiamin pyrophosphokinase thiamin-binding" evidence="6">
    <location>
        <begin position="185"/>
        <end position="244"/>
    </location>
</feature>
<dbReference type="HOGENOM" id="CLU_044237_1_0_9"/>
<keyword evidence="3" id="KW-0418">Kinase</keyword>
<dbReference type="PANTHER" id="PTHR41299">
    <property type="entry name" value="THIAMINE PYROPHOSPHOKINASE"/>
    <property type="match status" value="1"/>
</dbReference>
<dbReference type="Proteomes" id="UP000003136">
    <property type="component" value="Unassembled WGS sequence"/>
</dbReference>
<dbReference type="Pfam" id="PF04263">
    <property type="entry name" value="TPK_catalytic"/>
    <property type="match status" value="1"/>
</dbReference>
<gene>
    <name evidence="7" type="ORF">BACPEC_01618</name>
</gene>
<reference evidence="7 8" key="2">
    <citation type="submission" date="2008-11" db="EMBL/GenBank/DDBJ databases">
        <authorList>
            <person name="Fulton L."/>
            <person name="Clifton S."/>
            <person name="Fulton B."/>
            <person name="Xu J."/>
            <person name="Minx P."/>
            <person name="Pepin K.H."/>
            <person name="Johnson M."/>
            <person name="Bhonagiri V."/>
            <person name="Nash W.E."/>
            <person name="Mardis E.R."/>
            <person name="Wilson R.K."/>
        </authorList>
    </citation>
    <scope>NUCLEOTIDE SEQUENCE [LARGE SCALE GENOMIC DNA]</scope>
    <source>
        <strain evidence="7 8">ATCC 43243</strain>
    </source>
</reference>
<dbReference type="SUPFAM" id="SSF63999">
    <property type="entry name" value="Thiamin pyrophosphokinase, catalytic domain"/>
    <property type="match status" value="1"/>
</dbReference>
<dbReference type="GO" id="GO:0004788">
    <property type="term" value="F:thiamine diphosphokinase activity"/>
    <property type="evidence" value="ECO:0007669"/>
    <property type="project" value="UniProtKB-UniRule"/>
</dbReference>
<dbReference type="InterPro" id="IPR007373">
    <property type="entry name" value="Thiamin_PyroPKinase_B1-bd"/>
</dbReference>
<evidence type="ECO:0000313" key="7">
    <source>
        <dbReference type="EMBL" id="EEC57130.1"/>
    </source>
</evidence>
<reference evidence="7 8" key="1">
    <citation type="submission" date="2008-11" db="EMBL/GenBank/DDBJ databases">
        <title>Draft genome sequence of Bacteroides pectinophilus (ATCC 43243).</title>
        <authorList>
            <person name="Sudarsanam P."/>
            <person name="Ley R."/>
            <person name="Guruge J."/>
            <person name="Turnbaugh P.J."/>
            <person name="Mahowald M."/>
            <person name="Liep D."/>
            <person name="Gordon J."/>
        </authorList>
    </citation>
    <scope>NUCLEOTIDE SEQUENCE [LARGE SCALE GENOMIC DNA]</scope>
    <source>
        <strain evidence="7 8">ATCC 43243</strain>
    </source>
</reference>
<protein>
    <recommendedName>
        <fullName evidence="5">Thiamine diphosphokinase</fullName>
        <ecNumber evidence="5">2.7.6.2</ecNumber>
    </recommendedName>
</protein>